<keyword evidence="5 6" id="KW-0472">Membrane</keyword>
<evidence type="ECO:0000256" key="4">
    <source>
        <dbReference type="ARBA" id="ARBA00022989"/>
    </source>
</evidence>
<feature type="transmembrane region" description="Helical" evidence="6">
    <location>
        <begin position="12"/>
        <end position="34"/>
    </location>
</feature>
<evidence type="ECO:0000313" key="8">
    <source>
        <dbReference type="Proteomes" id="UP001600941"/>
    </source>
</evidence>
<feature type="transmembrane region" description="Helical" evidence="6">
    <location>
        <begin position="283"/>
        <end position="306"/>
    </location>
</feature>
<comment type="caution">
    <text evidence="7">The sequence shown here is derived from an EMBL/GenBank/DDBJ whole genome shotgun (WGS) entry which is preliminary data.</text>
</comment>
<evidence type="ECO:0008006" key="9">
    <source>
        <dbReference type="Google" id="ProtNLM"/>
    </source>
</evidence>
<keyword evidence="2" id="KW-1003">Cell membrane</keyword>
<keyword evidence="3 6" id="KW-0812">Transmembrane</keyword>
<feature type="transmembrane region" description="Helical" evidence="6">
    <location>
        <begin position="81"/>
        <end position="101"/>
    </location>
</feature>
<dbReference type="InterPro" id="IPR050833">
    <property type="entry name" value="Poly_Biosynth_Transport"/>
</dbReference>
<dbReference type="EMBL" id="BAABZQ010000001">
    <property type="protein sequence ID" value="GAA6499129.1"/>
    <property type="molecule type" value="Genomic_DNA"/>
</dbReference>
<feature type="transmembrane region" description="Helical" evidence="6">
    <location>
        <begin position="356"/>
        <end position="375"/>
    </location>
</feature>
<reference evidence="7 8" key="1">
    <citation type="submission" date="2024-04" db="EMBL/GenBank/DDBJ databases">
        <title>Defined microbial consortia suppress multidrug-resistant proinflammatory Enterobacteriaceae via ecological control.</title>
        <authorList>
            <person name="Furuichi M."/>
            <person name="Kawaguchi T."/>
            <person name="Pust M."/>
            <person name="Yasuma K."/>
            <person name="Plichta D."/>
            <person name="Hasegawa N."/>
            <person name="Ohya T."/>
            <person name="Bhattarai S."/>
            <person name="Sasajima S."/>
            <person name="Aoto Y."/>
            <person name="Tuganbaev T."/>
            <person name="Yaginuma M."/>
            <person name="Ueda M."/>
            <person name="Okahashi N."/>
            <person name="Amafuji K."/>
            <person name="Kiridooshi Y."/>
            <person name="Sugita K."/>
            <person name="Strazar M."/>
            <person name="Skelly A."/>
            <person name="Suda W."/>
            <person name="Hattori M."/>
            <person name="Nakamoto N."/>
            <person name="Caballero S."/>
            <person name="Norman J."/>
            <person name="Olle B."/>
            <person name="Tanoue T."/>
            <person name="Arita M."/>
            <person name="Bucci V."/>
            <person name="Atarashi K."/>
            <person name="Xavier R."/>
            <person name="Honda K."/>
        </authorList>
    </citation>
    <scope>NUCLEOTIDE SEQUENCE [LARGE SCALE GENOMIC DNA]</scope>
    <source>
        <strain evidence="8">k34-0107-D12</strain>
    </source>
</reference>
<keyword evidence="4 6" id="KW-1133">Transmembrane helix</keyword>
<evidence type="ECO:0000256" key="3">
    <source>
        <dbReference type="ARBA" id="ARBA00022692"/>
    </source>
</evidence>
<feature type="transmembrane region" description="Helical" evidence="6">
    <location>
        <begin position="41"/>
        <end position="61"/>
    </location>
</feature>
<feature type="transmembrane region" description="Helical" evidence="6">
    <location>
        <begin position="239"/>
        <end position="262"/>
    </location>
</feature>
<evidence type="ECO:0000256" key="1">
    <source>
        <dbReference type="ARBA" id="ARBA00004651"/>
    </source>
</evidence>
<evidence type="ECO:0000256" key="2">
    <source>
        <dbReference type="ARBA" id="ARBA00022475"/>
    </source>
</evidence>
<comment type="subcellular location">
    <subcellularLocation>
        <location evidence="1">Cell membrane</location>
        <topology evidence="1">Multi-pass membrane protein</topology>
    </subcellularLocation>
</comment>
<proteinExistence type="predicted"/>
<dbReference type="Proteomes" id="UP001600941">
    <property type="component" value="Unassembled WGS sequence"/>
</dbReference>
<dbReference type="PANTHER" id="PTHR30250:SF11">
    <property type="entry name" value="O-ANTIGEN TRANSPORTER-RELATED"/>
    <property type="match status" value="1"/>
</dbReference>
<keyword evidence="8" id="KW-1185">Reference proteome</keyword>
<dbReference type="RefSeq" id="WP_227211673.1">
    <property type="nucleotide sequence ID" value="NZ_BAABZQ010000001.1"/>
</dbReference>
<organism evidence="7 8">
    <name type="scientific">Blautia parvula</name>
    <dbReference type="NCBI Taxonomy" id="2877527"/>
    <lineage>
        <taxon>Bacteria</taxon>
        <taxon>Bacillati</taxon>
        <taxon>Bacillota</taxon>
        <taxon>Clostridia</taxon>
        <taxon>Lachnospirales</taxon>
        <taxon>Lachnospiraceae</taxon>
        <taxon>Blautia</taxon>
    </lineage>
</organism>
<sequence length="408" mass="45089">MENKKLSVQKSILWNSVGSLIYLATQWLITILVVRLAGVDAAGNLALAMSVGNLMYSIALFGMRNFQVSDIAEEYRNGVYIASRLITCFVSVIIGTVYVLCMSYTAEQRWCIGIYCVFKASEALYDVYAGISQKVWRMDYIGKSWVIKGICTFVAFCGVLYLTKNIVFAILAMTIVSFVVILIYDIPKNREIAEISILWKGKAIASLLYKCIPLLVYSMLTTAIATIPRLILEKICGSYALGIYGSVAAPTMIVQMGASYIYSPFITLFAERYHHKDKRGFWIAFRNCFLAIAVLSVCAMIGGKLLGHWGLMLLYGKEVAVHEALLLPLIAATILTAILWLFCGILTAVREFKGLIVGNVAAVLFSAVCSFVLIPKMEMQGATIALIIALGISCCILFGCLCRSWREK</sequence>
<gene>
    <name evidence="7" type="ORF">K340107D12_19450</name>
</gene>
<feature type="transmembrane region" description="Helical" evidence="6">
    <location>
        <begin position="145"/>
        <end position="162"/>
    </location>
</feature>
<feature type="transmembrane region" description="Helical" evidence="6">
    <location>
        <begin position="207"/>
        <end position="227"/>
    </location>
</feature>
<feature type="transmembrane region" description="Helical" evidence="6">
    <location>
        <begin position="326"/>
        <end position="349"/>
    </location>
</feature>
<evidence type="ECO:0000256" key="5">
    <source>
        <dbReference type="ARBA" id="ARBA00023136"/>
    </source>
</evidence>
<feature type="transmembrane region" description="Helical" evidence="6">
    <location>
        <begin position="168"/>
        <end position="186"/>
    </location>
</feature>
<protein>
    <recommendedName>
        <fullName evidence="9">Polysaccharide biosynthesis protein</fullName>
    </recommendedName>
</protein>
<evidence type="ECO:0000256" key="6">
    <source>
        <dbReference type="SAM" id="Phobius"/>
    </source>
</evidence>
<feature type="transmembrane region" description="Helical" evidence="6">
    <location>
        <begin position="381"/>
        <end position="402"/>
    </location>
</feature>
<name>A0ABQ0BRJ3_9FIRM</name>
<dbReference type="PANTHER" id="PTHR30250">
    <property type="entry name" value="PST FAMILY PREDICTED COLANIC ACID TRANSPORTER"/>
    <property type="match status" value="1"/>
</dbReference>
<evidence type="ECO:0000313" key="7">
    <source>
        <dbReference type="EMBL" id="GAA6499129.1"/>
    </source>
</evidence>
<accession>A0ABQ0BRJ3</accession>